<sequence length="207" mass="24285">MDKFKNKYRIPSARLEGWDYGSNGSYFVTICTNNRECYFGDVVEGKMNLSEMGVIARDVLLDIKNNFPYVDLDTFVIMPNHIHCVICIDKKYDDDLLCNNDVTSPCRDAIKRVSTNTITNTHDDNNPNTGGATKNNPMLQQNLSRIIRWYKGRTTFEIRKIHADFCWQSRFYDHIIREDNVYKTIVNYIETNPSNWEKDKLFKENEL</sequence>
<feature type="region of interest" description="Disordered" evidence="1">
    <location>
        <begin position="117"/>
        <end position="136"/>
    </location>
</feature>
<dbReference type="SUPFAM" id="SSF143422">
    <property type="entry name" value="Transposase IS200-like"/>
    <property type="match status" value="1"/>
</dbReference>
<dbReference type="GO" id="GO:0043565">
    <property type="term" value="F:sequence-specific DNA binding"/>
    <property type="evidence" value="ECO:0007669"/>
    <property type="project" value="TreeGrafter"/>
</dbReference>
<evidence type="ECO:0000256" key="1">
    <source>
        <dbReference type="SAM" id="MobiDB-lite"/>
    </source>
</evidence>
<reference evidence="3" key="1">
    <citation type="submission" date="2019-08" db="EMBL/GenBank/DDBJ databases">
        <authorList>
            <person name="Kucharzyk K."/>
            <person name="Murdoch R.W."/>
            <person name="Higgins S."/>
            <person name="Loffler F."/>
        </authorList>
    </citation>
    <scope>NUCLEOTIDE SEQUENCE</scope>
</reference>
<protein>
    <recommendedName>
        <fullName evidence="2">Transposase IS200-like domain-containing protein</fullName>
    </recommendedName>
</protein>
<dbReference type="PANTHER" id="PTHR36966">
    <property type="entry name" value="REP-ASSOCIATED TYROSINE TRANSPOSASE"/>
    <property type="match status" value="1"/>
</dbReference>
<evidence type="ECO:0000259" key="2">
    <source>
        <dbReference type="SMART" id="SM01321"/>
    </source>
</evidence>
<gene>
    <name evidence="3" type="ORF">SDC9_12354</name>
</gene>
<dbReference type="GO" id="GO:0004803">
    <property type="term" value="F:transposase activity"/>
    <property type="evidence" value="ECO:0007669"/>
    <property type="project" value="InterPro"/>
</dbReference>
<dbReference type="EMBL" id="VSSQ01000033">
    <property type="protein sequence ID" value="MPL66667.1"/>
    <property type="molecule type" value="Genomic_DNA"/>
</dbReference>
<dbReference type="AlphaFoldDB" id="A0A644TJS4"/>
<dbReference type="SMART" id="SM01321">
    <property type="entry name" value="Y1_Tnp"/>
    <property type="match status" value="1"/>
</dbReference>
<dbReference type="GO" id="GO:0006313">
    <property type="term" value="P:DNA transposition"/>
    <property type="evidence" value="ECO:0007669"/>
    <property type="project" value="InterPro"/>
</dbReference>
<dbReference type="InterPro" id="IPR036515">
    <property type="entry name" value="Transposase_17_sf"/>
</dbReference>
<name>A0A644TJS4_9ZZZZ</name>
<dbReference type="PANTHER" id="PTHR36966:SF1">
    <property type="entry name" value="REP-ASSOCIATED TYROSINE TRANSPOSASE"/>
    <property type="match status" value="1"/>
</dbReference>
<comment type="caution">
    <text evidence="3">The sequence shown here is derived from an EMBL/GenBank/DDBJ whole genome shotgun (WGS) entry which is preliminary data.</text>
</comment>
<organism evidence="3">
    <name type="scientific">bioreactor metagenome</name>
    <dbReference type="NCBI Taxonomy" id="1076179"/>
    <lineage>
        <taxon>unclassified sequences</taxon>
        <taxon>metagenomes</taxon>
        <taxon>ecological metagenomes</taxon>
    </lineage>
</organism>
<dbReference type="InterPro" id="IPR002686">
    <property type="entry name" value="Transposase_17"/>
</dbReference>
<evidence type="ECO:0000313" key="3">
    <source>
        <dbReference type="EMBL" id="MPL66667.1"/>
    </source>
</evidence>
<dbReference type="InterPro" id="IPR052715">
    <property type="entry name" value="RAYT_transposase"/>
</dbReference>
<dbReference type="Gene3D" id="3.30.70.1290">
    <property type="entry name" value="Transposase IS200-like"/>
    <property type="match status" value="1"/>
</dbReference>
<feature type="domain" description="Transposase IS200-like" evidence="2">
    <location>
        <begin position="21"/>
        <end position="192"/>
    </location>
</feature>
<proteinExistence type="predicted"/>
<accession>A0A644TJS4</accession>